<evidence type="ECO:0000256" key="2">
    <source>
        <dbReference type="ARBA" id="ARBA00022771"/>
    </source>
</evidence>
<evidence type="ECO:0000259" key="6">
    <source>
        <dbReference type="PROSITE" id="PS50966"/>
    </source>
</evidence>
<dbReference type="InterPro" id="IPR006564">
    <property type="entry name" value="Znf_PMZ"/>
</dbReference>
<dbReference type="InterPro" id="IPR007527">
    <property type="entry name" value="Znf_SWIM"/>
</dbReference>
<feature type="region of interest" description="Disordered" evidence="5">
    <location>
        <begin position="596"/>
        <end position="631"/>
    </location>
</feature>
<accession>A0A445AKE7</accession>
<feature type="compositionally biased region" description="Low complexity" evidence="5">
    <location>
        <begin position="507"/>
        <end position="516"/>
    </location>
</feature>
<sequence length="653" mass="74337">MDIGFVGGGKKADNHDAFDPGSESDGANSWHSLEMKIPPNSEDELVGEESSDEVFPVFRQGARFGKLHLEVGMKFNTKWEFKEAVREFTIQEGRQMRFRKNSGKRVRVVCKVKDCKWVVYASRDHEDSCWQVKTFFNDHTCPREDRNRAANRNWVAGKLVKKLRKYPNFRNCEAITYFKTKYDLSLNRNSISRALCDARNIVYGDAKEQYAMLRDYGETLLKTNPGSTVQICTQPQPSGDVIFERMYVCLSGCKSVVKVENFENWKWFLELLHEDLGDYKTHGWNIISDMQKEYMDRIKRMNEDAWKYLDKWPREAWMRSQFRHNPKLDSICNNACEVFNSKIKQVRGKPILTLLEEVRMFFMRTMAKNKVKLDNHLGLLPPVIKSRLEKVRKESRNWYAIWSGDTGYEKFEVHGRPTNHMVDLRKRLCICQFWMLTGIPCVHACAALARVNKHSEDFCHKLITMKSYKETYKPLAPPIKRKPRNLQTKRRKHSDEGTSSSKKSKPVDAAAAAKAVEAAKDPKNATAQATATTQATATDIATATAAATSTATATANIINNIPSAINSAPIGQASEIDLSQPICSEPEDSQRFIEVKGKPATRPAKLPTRRRSPPTTPSTALDPMKGASSATASRFTNFLKFVPTPGFKHPQKK</sequence>
<evidence type="ECO:0000313" key="8">
    <source>
        <dbReference type="Proteomes" id="UP000289738"/>
    </source>
</evidence>
<dbReference type="GO" id="GO:0008270">
    <property type="term" value="F:zinc ion binding"/>
    <property type="evidence" value="ECO:0007669"/>
    <property type="project" value="UniProtKB-KW"/>
</dbReference>
<keyword evidence="3" id="KW-0862">Zinc</keyword>
<dbReference type="Pfam" id="PF03108">
    <property type="entry name" value="DBD_Tnp_Mut"/>
    <property type="match status" value="1"/>
</dbReference>
<protein>
    <recommendedName>
        <fullName evidence="6">SWIM-type domain-containing protein</fullName>
    </recommendedName>
</protein>
<evidence type="ECO:0000256" key="4">
    <source>
        <dbReference type="PROSITE-ProRule" id="PRU00325"/>
    </source>
</evidence>
<dbReference type="EMBL" id="SDMP01000012">
    <property type="protein sequence ID" value="RYR26854.1"/>
    <property type="molecule type" value="Genomic_DNA"/>
</dbReference>
<organism evidence="7 8">
    <name type="scientific">Arachis hypogaea</name>
    <name type="common">Peanut</name>
    <dbReference type="NCBI Taxonomy" id="3818"/>
    <lineage>
        <taxon>Eukaryota</taxon>
        <taxon>Viridiplantae</taxon>
        <taxon>Streptophyta</taxon>
        <taxon>Embryophyta</taxon>
        <taxon>Tracheophyta</taxon>
        <taxon>Spermatophyta</taxon>
        <taxon>Magnoliopsida</taxon>
        <taxon>eudicotyledons</taxon>
        <taxon>Gunneridae</taxon>
        <taxon>Pentapetalae</taxon>
        <taxon>rosids</taxon>
        <taxon>fabids</taxon>
        <taxon>Fabales</taxon>
        <taxon>Fabaceae</taxon>
        <taxon>Papilionoideae</taxon>
        <taxon>50 kb inversion clade</taxon>
        <taxon>dalbergioids sensu lato</taxon>
        <taxon>Dalbergieae</taxon>
        <taxon>Pterocarpus clade</taxon>
        <taxon>Arachis</taxon>
    </lineage>
</organism>
<dbReference type="SMART" id="SM00575">
    <property type="entry name" value="ZnF_PMZ"/>
    <property type="match status" value="1"/>
</dbReference>
<feature type="region of interest" description="Disordered" evidence="5">
    <location>
        <begin position="474"/>
        <end position="527"/>
    </location>
</feature>
<dbReference type="Proteomes" id="UP000289738">
    <property type="component" value="Chromosome B02"/>
</dbReference>
<evidence type="ECO:0000256" key="5">
    <source>
        <dbReference type="SAM" id="MobiDB-lite"/>
    </source>
</evidence>
<evidence type="ECO:0000256" key="3">
    <source>
        <dbReference type="ARBA" id="ARBA00022833"/>
    </source>
</evidence>
<gene>
    <name evidence="7" type="ORF">Ahy_B02g061164</name>
</gene>
<dbReference type="Pfam" id="PF04434">
    <property type="entry name" value="SWIM"/>
    <property type="match status" value="1"/>
</dbReference>
<feature type="domain" description="SWIM-type" evidence="6">
    <location>
        <begin position="420"/>
        <end position="452"/>
    </location>
</feature>
<proteinExistence type="predicted"/>
<dbReference type="InterPro" id="IPR004332">
    <property type="entry name" value="Transposase_MuDR"/>
</dbReference>
<dbReference type="PROSITE" id="PS50966">
    <property type="entry name" value="ZF_SWIM"/>
    <property type="match status" value="1"/>
</dbReference>
<keyword evidence="8" id="KW-1185">Reference proteome</keyword>
<dbReference type="AlphaFoldDB" id="A0A445AKE7"/>
<dbReference type="PANTHER" id="PTHR31973">
    <property type="entry name" value="POLYPROTEIN, PUTATIVE-RELATED"/>
    <property type="match status" value="1"/>
</dbReference>
<dbReference type="PANTHER" id="PTHR31973:SF187">
    <property type="entry name" value="MUTATOR TRANSPOSASE MUDRA PROTEIN"/>
    <property type="match status" value="1"/>
</dbReference>
<keyword evidence="2 4" id="KW-0863">Zinc-finger</keyword>
<evidence type="ECO:0000313" key="7">
    <source>
        <dbReference type="EMBL" id="RYR26854.1"/>
    </source>
</evidence>
<evidence type="ECO:0000256" key="1">
    <source>
        <dbReference type="ARBA" id="ARBA00022723"/>
    </source>
</evidence>
<feature type="region of interest" description="Disordered" evidence="5">
    <location>
        <begin position="1"/>
        <end position="34"/>
    </location>
</feature>
<comment type="caution">
    <text evidence="7">The sequence shown here is derived from an EMBL/GenBank/DDBJ whole genome shotgun (WGS) entry which is preliminary data.</text>
</comment>
<keyword evidence="1" id="KW-0479">Metal-binding</keyword>
<feature type="compositionally biased region" description="Basic residues" evidence="5">
    <location>
        <begin position="479"/>
        <end position="492"/>
    </location>
</feature>
<dbReference type="STRING" id="3818.A0A445AKE7"/>
<reference evidence="7 8" key="1">
    <citation type="submission" date="2019-01" db="EMBL/GenBank/DDBJ databases">
        <title>Sequencing of cultivated peanut Arachis hypogaea provides insights into genome evolution and oil improvement.</title>
        <authorList>
            <person name="Chen X."/>
        </authorList>
    </citation>
    <scope>NUCLEOTIDE SEQUENCE [LARGE SCALE GENOMIC DNA]</scope>
    <source>
        <strain evidence="8">cv. Fuhuasheng</strain>
        <tissue evidence="7">Leaves</tissue>
    </source>
</reference>
<name>A0A445AKE7_ARAHY</name>